<evidence type="ECO:0000256" key="7">
    <source>
        <dbReference type="RuleBase" id="RU000417"/>
    </source>
</evidence>
<keyword evidence="3 5" id="KW-0949">S-adenosyl-L-methionine</keyword>
<dbReference type="InterPro" id="IPR031303">
    <property type="entry name" value="C5_meth_CS"/>
</dbReference>
<evidence type="ECO:0000256" key="1">
    <source>
        <dbReference type="ARBA" id="ARBA00022603"/>
    </source>
</evidence>
<keyword evidence="4" id="KW-0680">Restriction system</keyword>
<comment type="caution">
    <text evidence="9">The sequence shown here is derived from an EMBL/GenBank/DDBJ whole genome shotgun (WGS) entry which is preliminary data.</text>
</comment>
<dbReference type="Pfam" id="PF00145">
    <property type="entry name" value="DNA_methylase"/>
    <property type="match status" value="1"/>
</dbReference>
<dbReference type="InterPro" id="IPR029063">
    <property type="entry name" value="SAM-dependent_MTases_sf"/>
</dbReference>
<dbReference type="InterPro" id="IPR001525">
    <property type="entry name" value="C5_MeTfrase"/>
</dbReference>
<gene>
    <name evidence="9" type="ORF">ACFPH6_41515</name>
</gene>
<dbReference type="PROSITE" id="PS00094">
    <property type="entry name" value="C5_MTASE_1"/>
    <property type="match status" value="1"/>
</dbReference>
<dbReference type="Gene3D" id="3.90.120.10">
    <property type="entry name" value="DNA Methylase, subunit A, domain 2"/>
    <property type="match status" value="1"/>
</dbReference>
<evidence type="ECO:0000313" key="9">
    <source>
        <dbReference type="EMBL" id="MFC4470904.1"/>
    </source>
</evidence>
<sequence>MSHRLPQAASKVYRMSRPITMIDLFAGCGGMTAGFVAAEGYKPIMAVELERAAAATYAANFGESHMHWGDIAQVPDENIPQADLIIGGPPCQGFSNLGSRDVNDPRNELWKEYIRFVRHARPKVFVIENVDRFRKSSEFELLQAEVRDGGLLEEYELTHELLLAADYGAPQRRKRTIVIGSRIGKIPMPEPSHEPAGLLGKVSWRTVRDAIAGLPEKPTDTELPKRTSTVFGTSIPGPFKSTELHIRRNPTERSLERYDHIPPGGGRFDLPDHLLSRCWREKKTGTTDVMGRMRWDQPSLTIRTEFYKPEKGQYLHPQWDPDNPAKRVNRPITHREAARLQTFPDEFVWHGTKIEIARQIGNAVPPVLAQAIAVHLKPFIQGAVPRPREQREAAVVA</sequence>
<feature type="region of interest" description="Disordered" evidence="8">
    <location>
        <begin position="215"/>
        <end position="234"/>
    </location>
</feature>
<keyword evidence="10" id="KW-1185">Reference proteome</keyword>
<dbReference type="PANTHER" id="PTHR10629">
    <property type="entry name" value="CYTOSINE-SPECIFIC METHYLTRANSFERASE"/>
    <property type="match status" value="1"/>
</dbReference>
<dbReference type="InterPro" id="IPR018117">
    <property type="entry name" value="C5_DNA_meth_AS"/>
</dbReference>
<dbReference type="PANTHER" id="PTHR10629:SF52">
    <property type="entry name" value="DNA (CYTOSINE-5)-METHYLTRANSFERASE 1"/>
    <property type="match status" value="1"/>
</dbReference>
<evidence type="ECO:0000256" key="3">
    <source>
        <dbReference type="ARBA" id="ARBA00022691"/>
    </source>
</evidence>
<organism evidence="9 10">
    <name type="scientific">Streptomyces xiangluensis</name>
    <dbReference type="NCBI Taxonomy" id="2665720"/>
    <lineage>
        <taxon>Bacteria</taxon>
        <taxon>Bacillati</taxon>
        <taxon>Actinomycetota</taxon>
        <taxon>Actinomycetes</taxon>
        <taxon>Kitasatosporales</taxon>
        <taxon>Streptomycetaceae</taxon>
        <taxon>Streptomyces</taxon>
    </lineage>
</organism>
<dbReference type="EC" id="2.1.1.37" evidence="7"/>
<keyword evidence="2 5" id="KW-0808">Transferase</keyword>
<proteinExistence type="inferred from homology"/>
<feature type="active site" evidence="5">
    <location>
        <position position="91"/>
    </location>
</feature>
<comment type="similarity">
    <text evidence="5 6">Belongs to the class I-like SAM-binding methyltransferase superfamily. C5-methyltransferase family.</text>
</comment>
<keyword evidence="1 5" id="KW-0489">Methyltransferase</keyword>
<dbReference type="PROSITE" id="PS00095">
    <property type="entry name" value="C5_MTASE_2"/>
    <property type="match status" value="1"/>
</dbReference>
<dbReference type="InterPro" id="IPR050390">
    <property type="entry name" value="C5-Methyltransferase"/>
</dbReference>
<dbReference type="NCBIfam" id="TIGR00675">
    <property type="entry name" value="dcm"/>
    <property type="match status" value="1"/>
</dbReference>
<protein>
    <recommendedName>
        <fullName evidence="7">Cytosine-specific methyltransferase</fullName>
        <ecNumber evidence="7">2.1.1.37</ecNumber>
    </recommendedName>
</protein>
<evidence type="ECO:0000313" key="10">
    <source>
        <dbReference type="Proteomes" id="UP001596012"/>
    </source>
</evidence>
<evidence type="ECO:0000256" key="6">
    <source>
        <dbReference type="RuleBase" id="RU000416"/>
    </source>
</evidence>
<dbReference type="Gene3D" id="3.40.50.150">
    <property type="entry name" value="Vaccinia Virus protein VP39"/>
    <property type="match status" value="1"/>
</dbReference>
<dbReference type="PRINTS" id="PR00105">
    <property type="entry name" value="C5METTRFRASE"/>
</dbReference>
<dbReference type="EMBL" id="JBHSFG010000087">
    <property type="protein sequence ID" value="MFC4470904.1"/>
    <property type="molecule type" value="Genomic_DNA"/>
</dbReference>
<dbReference type="RefSeq" id="WP_386352348.1">
    <property type="nucleotide sequence ID" value="NZ_JBHSFG010000087.1"/>
</dbReference>
<name>A0ABV8Z1H7_9ACTN</name>
<comment type="catalytic activity">
    <reaction evidence="7">
        <text>a 2'-deoxycytidine in DNA + S-adenosyl-L-methionine = a 5-methyl-2'-deoxycytidine in DNA + S-adenosyl-L-homocysteine + H(+)</text>
        <dbReference type="Rhea" id="RHEA:13681"/>
        <dbReference type="Rhea" id="RHEA-COMP:11369"/>
        <dbReference type="Rhea" id="RHEA-COMP:11370"/>
        <dbReference type="ChEBI" id="CHEBI:15378"/>
        <dbReference type="ChEBI" id="CHEBI:57856"/>
        <dbReference type="ChEBI" id="CHEBI:59789"/>
        <dbReference type="ChEBI" id="CHEBI:85452"/>
        <dbReference type="ChEBI" id="CHEBI:85454"/>
        <dbReference type="EC" id="2.1.1.37"/>
    </reaction>
</comment>
<dbReference type="SUPFAM" id="SSF53335">
    <property type="entry name" value="S-adenosyl-L-methionine-dependent methyltransferases"/>
    <property type="match status" value="1"/>
</dbReference>
<evidence type="ECO:0000256" key="2">
    <source>
        <dbReference type="ARBA" id="ARBA00022679"/>
    </source>
</evidence>
<dbReference type="Proteomes" id="UP001596012">
    <property type="component" value="Unassembled WGS sequence"/>
</dbReference>
<reference evidence="10" key="1">
    <citation type="journal article" date="2019" name="Int. J. Syst. Evol. Microbiol.">
        <title>The Global Catalogue of Microorganisms (GCM) 10K type strain sequencing project: providing services to taxonomists for standard genome sequencing and annotation.</title>
        <authorList>
            <consortium name="The Broad Institute Genomics Platform"/>
            <consortium name="The Broad Institute Genome Sequencing Center for Infectious Disease"/>
            <person name="Wu L."/>
            <person name="Ma J."/>
        </authorList>
    </citation>
    <scope>NUCLEOTIDE SEQUENCE [LARGE SCALE GENOMIC DNA]</scope>
    <source>
        <strain evidence="10">DT43</strain>
    </source>
</reference>
<dbReference type="GO" id="GO:0003886">
    <property type="term" value="F:DNA (cytosine-5-)-methyltransferase activity"/>
    <property type="evidence" value="ECO:0007669"/>
    <property type="project" value="UniProtKB-EC"/>
</dbReference>
<evidence type="ECO:0000256" key="4">
    <source>
        <dbReference type="ARBA" id="ARBA00022747"/>
    </source>
</evidence>
<dbReference type="PROSITE" id="PS51679">
    <property type="entry name" value="SAM_MT_C5"/>
    <property type="match status" value="1"/>
</dbReference>
<evidence type="ECO:0000256" key="8">
    <source>
        <dbReference type="SAM" id="MobiDB-lite"/>
    </source>
</evidence>
<accession>A0ABV8Z1H7</accession>
<evidence type="ECO:0000256" key="5">
    <source>
        <dbReference type="PROSITE-ProRule" id="PRU01016"/>
    </source>
</evidence>
<dbReference type="GO" id="GO:0032259">
    <property type="term" value="P:methylation"/>
    <property type="evidence" value="ECO:0007669"/>
    <property type="project" value="UniProtKB-KW"/>
</dbReference>